<organism evidence="2 3">
    <name type="scientific">Vanilla planifolia</name>
    <name type="common">Vanilla</name>
    <dbReference type="NCBI Taxonomy" id="51239"/>
    <lineage>
        <taxon>Eukaryota</taxon>
        <taxon>Viridiplantae</taxon>
        <taxon>Streptophyta</taxon>
        <taxon>Embryophyta</taxon>
        <taxon>Tracheophyta</taxon>
        <taxon>Spermatophyta</taxon>
        <taxon>Magnoliopsida</taxon>
        <taxon>Liliopsida</taxon>
        <taxon>Asparagales</taxon>
        <taxon>Orchidaceae</taxon>
        <taxon>Vanilloideae</taxon>
        <taxon>Vanilleae</taxon>
        <taxon>Vanilla</taxon>
    </lineage>
</organism>
<dbReference type="AlphaFoldDB" id="A0A835R5E2"/>
<feature type="region of interest" description="Disordered" evidence="1">
    <location>
        <begin position="85"/>
        <end position="106"/>
    </location>
</feature>
<evidence type="ECO:0000313" key="2">
    <source>
        <dbReference type="EMBL" id="KAG0479682.1"/>
    </source>
</evidence>
<feature type="compositionally biased region" description="Low complexity" evidence="1">
    <location>
        <begin position="131"/>
        <end position="142"/>
    </location>
</feature>
<name>A0A835R5E2_VANPL</name>
<proteinExistence type="predicted"/>
<dbReference type="Proteomes" id="UP000636800">
    <property type="component" value="Chromosome 5"/>
</dbReference>
<comment type="caution">
    <text evidence="2">The sequence shown here is derived from an EMBL/GenBank/DDBJ whole genome shotgun (WGS) entry which is preliminary data.</text>
</comment>
<accession>A0A835R5E2</accession>
<feature type="region of interest" description="Disordered" evidence="1">
    <location>
        <begin position="126"/>
        <end position="147"/>
    </location>
</feature>
<dbReference type="OrthoDB" id="2014558at2759"/>
<sequence length="225" mass="24648">MVLHLSSQPSRKLFSNHLNMYNNCNRTSYNHLFSRYLSSNCINSHISNCNQSRAATSADFTATFSAIFTSSAFAISSSSLHSGQNISRPQGQFQYQPGPHAFQFPYQQGQQPKSLQPLVGQELNESQAAHQLGQQLQGSQQSDSRSNDCKLECYAGTRTKITVSNCCSAVWDAATRAEVLEATGHASTRPTPFSATVAANWLSKIGDSGVLPRCSNRLLTICYQV</sequence>
<feature type="compositionally biased region" description="Polar residues" evidence="1">
    <location>
        <begin position="85"/>
        <end position="95"/>
    </location>
</feature>
<dbReference type="EMBL" id="JADCNL010000005">
    <property type="protein sequence ID" value="KAG0479682.1"/>
    <property type="molecule type" value="Genomic_DNA"/>
</dbReference>
<protein>
    <submittedName>
        <fullName evidence="2">Uncharacterized protein</fullName>
    </submittedName>
</protein>
<reference evidence="2 3" key="1">
    <citation type="journal article" date="2020" name="Nat. Food">
        <title>A phased Vanilla planifolia genome enables genetic improvement of flavour and production.</title>
        <authorList>
            <person name="Hasing T."/>
            <person name="Tang H."/>
            <person name="Brym M."/>
            <person name="Khazi F."/>
            <person name="Huang T."/>
            <person name="Chambers A.H."/>
        </authorList>
    </citation>
    <scope>NUCLEOTIDE SEQUENCE [LARGE SCALE GENOMIC DNA]</scope>
    <source>
        <tissue evidence="2">Leaf</tissue>
    </source>
</reference>
<evidence type="ECO:0000256" key="1">
    <source>
        <dbReference type="SAM" id="MobiDB-lite"/>
    </source>
</evidence>
<gene>
    <name evidence="2" type="ORF">HPP92_010540</name>
</gene>
<evidence type="ECO:0000313" key="3">
    <source>
        <dbReference type="Proteomes" id="UP000636800"/>
    </source>
</evidence>
<keyword evidence="3" id="KW-1185">Reference proteome</keyword>